<comment type="similarity">
    <text evidence="1">Belongs to the brassicaceae elicitor peptide family.</text>
</comment>
<dbReference type="Proteomes" id="UP001374584">
    <property type="component" value="Unassembled WGS sequence"/>
</dbReference>
<feature type="transmembrane region" description="Helical" evidence="4">
    <location>
        <begin position="20"/>
        <end position="41"/>
    </location>
</feature>
<reference evidence="5 6" key="1">
    <citation type="submission" date="2024-01" db="EMBL/GenBank/DDBJ databases">
        <title>The genomes of 5 underutilized Papilionoideae crops provide insights into root nodulation and disease resistanc.</title>
        <authorList>
            <person name="Jiang F."/>
        </authorList>
    </citation>
    <scope>NUCLEOTIDE SEQUENCE [LARGE SCALE GENOMIC DNA]</scope>
    <source>
        <strain evidence="5">JINMINGXINNONG_FW02</strain>
        <tissue evidence="5">Leaves</tissue>
    </source>
</reference>
<keyword evidence="6" id="KW-1185">Reference proteome</keyword>
<keyword evidence="4" id="KW-0472">Membrane</keyword>
<keyword evidence="4" id="KW-1133">Transmembrane helix</keyword>
<comment type="caution">
    <text evidence="5">The sequence shown here is derived from an EMBL/GenBank/DDBJ whole genome shotgun (WGS) entry which is preliminary data.</text>
</comment>
<evidence type="ECO:0000256" key="2">
    <source>
        <dbReference type="ARBA" id="ARBA00022821"/>
    </source>
</evidence>
<dbReference type="PANTHER" id="PTHR35771">
    <property type="entry name" value="TRANSMEMBRANE PROTEIN-RELATED"/>
    <property type="match status" value="1"/>
</dbReference>
<evidence type="ECO:0000256" key="1">
    <source>
        <dbReference type="ARBA" id="ARBA00011021"/>
    </source>
</evidence>
<keyword evidence="4" id="KW-0812">Transmembrane</keyword>
<dbReference type="PANTHER" id="PTHR35771:SF3">
    <property type="entry name" value="TRANSMEMBRANE PROTEIN"/>
    <property type="match status" value="1"/>
</dbReference>
<proteinExistence type="inferred from homology"/>
<dbReference type="AlphaFoldDB" id="A0AAN9NA91"/>
<feature type="region of interest" description="Disordered" evidence="3">
    <location>
        <begin position="50"/>
        <end position="76"/>
    </location>
</feature>
<feature type="compositionally biased region" description="Polar residues" evidence="3">
    <location>
        <begin position="63"/>
        <end position="76"/>
    </location>
</feature>
<accession>A0AAN9NA91</accession>
<keyword evidence="2" id="KW-0611">Plant defense</keyword>
<protein>
    <submittedName>
        <fullName evidence="5">Uncharacterized protein</fullName>
    </submittedName>
</protein>
<evidence type="ECO:0000313" key="6">
    <source>
        <dbReference type="Proteomes" id="UP001374584"/>
    </source>
</evidence>
<name>A0AAN9NA91_PHACN</name>
<organism evidence="5 6">
    <name type="scientific">Phaseolus coccineus</name>
    <name type="common">Scarlet runner bean</name>
    <name type="synonym">Phaseolus multiflorus</name>
    <dbReference type="NCBI Taxonomy" id="3886"/>
    <lineage>
        <taxon>Eukaryota</taxon>
        <taxon>Viridiplantae</taxon>
        <taxon>Streptophyta</taxon>
        <taxon>Embryophyta</taxon>
        <taxon>Tracheophyta</taxon>
        <taxon>Spermatophyta</taxon>
        <taxon>Magnoliopsida</taxon>
        <taxon>eudicotyledons</taxon>
        <taxon>Gunneridae</taxon>
        <taxon>Pentapetalae</taxon>
        <taxon>rosids</taxon>
        <taxon>fabids</taxon>
        <taxon>Fabales</taxon>
        <taxon>Fabaceae</taxon>
        <taxon>Papilionoideae</taxon>
        <taxon>50 kb inversion clade</taxon>
        <taxon>NPAAA clade</taxon>
        <taxon>indigoferoid/millettioid clade</taxon>
        <taxon>Phaseoleae</taxon>
        <taxon>Phaseolus</taxon>
    </lineage>
</organism>
<evidence type="ECO:0000256" key="3">
    <source>
        <dbReference type="SAM" id="MobiDB-lite"/>
    </source>
</evidence>
<dbReference type="EMBL" id="JAYMYR010000004">
    <property type="protein sequence ID" value="KAK7369405.1"/>
    <property type="molecule type" value="Genomic_DNA"/>
</dbReference>
<evidence type="ECO:0000256" key="4">
    <source>
        <dbReference type="SAM" id="Phobius"/>
    </source>
</evidence>
<evidence type="ECO:0000313" key="5">
    <source>
        <dbReference type="EMBL" id="KAK7369405.1"/>
    </source>
</evidence>
<dbReference type="GO" id="GO:0045087">
    <property type="term" value="P:innate immune response"/>
    <property type="evidence" value="ECO:0007669"/>
    <property type="project" value="InterPro"/>
</dbReference>
<gene>
    <name evidence="5" type="ORF">VNO80_11442</name>
</gene>
<dbReference type="Pfam" id="PF17232">
    <property type="entry name" value="Pep1_7"/>
    <property type="match status" value="1"/>
</dbReference>
<dbReference type="InterPro" id="IPR035176">
    <property type="entry name" value="PEP"/>
</dbReference>
<sequence>MLDFGEELTLESLSIPGLIWIQLLVLLLLLALLFCFSIIALDPSHHHSIAPTASTTQQQQQQPSNNHSTAVTNRLQTTRGNTSIKGEIVSNGSRRIVREEIAEEEASTSSLYFLHPCYYFNLAKKAFLKCLGHDSTSDDPSTQKHTKTKES</sequence>